<organism evidence="2 3">
    <name type="scientific">Ambispora leptoticha</name>
    <dbReference type="NCBI Taxonomy" id="144679"/>
    <lineage>
        <taxon>Eukaryota</taxon>
        <taxon>Fungi</taxon>
        <taxon>Fungi incertae sedis</taxon>
        <taxon>Mucoromycota</taxon>
        <taxon>Glomeromycotina</taxon>
        <taxon>Glomeromycetes</taxon>
        <taxon>Archaeosporales</taxon>
        <taxon>Ambisporaceae</taxon>
        <taxon>Ambispora</taxon>
    </lineage>
</organism>
<keyword evidence="1" id="KW-1133">Transmembrane helix</keyword>
<sequence length="85" mass="9141">MLSKYFALYFILICNNFVVTPLPIKRSPVFIGSSPGIGGDFSPIFLPPGSEVESPTLPLPPPYSGIFYFSPGSEVESPTLPLPPP</sequence>
<dbReference type="Proteomes" id="UP000789508">
    <property type="component" value="Unassembled WGS sequence"/>
</dbReference>
<feature type="transmembrane region" description="Helical" evidence="1">
    <location>
        <begin position="6"/>
        <end position="24"/>
    </location>
</feature>
<proteinExistence type="predicted"/>
<evidence type="ECO:0000256" key="1">
    <source>
        <dbReference type="SAM" id="Phobius"/>
    </source>
</evidence>
<dbReference type="EMBL" id="CAJVPS010001039">
    <property type="protein sequence ID" value="CAG8521412.1"/>
    <property type="molecule type" value="Genomic_DNA"/>
</dbReference>
<dbReference type="AlphaFoldDB" id="A0A9N9FAX2"/>
<accession>A0A9N9FAX2</accession>
<name>A0A9N9FAX2_9GLOM</name>
<reference evidence="2" key="1">
    <citation type="submission" date="2021-06" db="EMBL/GenBank/DDBJ databases">
        <authorList>
            <person name="Kallberg Y."/>
            <person name="Tangrot J."/>
            <person name="Rosling A."/>
        </authorList>
    </citation>
    <scope>NUCLEOTIDE SEQUENCE</scope>
    <source>
        <strain evidence="2">FL130A</strain>
    </source>
</reference>
<evidence type="ECO:0000313" key="2">
    <source>
        <dbReference type="EMBL" id="CAG8521412.1"/>
    </source>
</evidence>
<protein>
    <submittedName>
        <fullName evidence="2">8390_t:CDS:1</fullName>
    </submittedName>
</protein>
<keyword evidence="1" id="KW-0812">Transmembrane</keyword>
<keyword evidence="1" id="KW-0472">Membrane</keyword>
<comment type="caution">
    <text evidence="2">The sequence shown here is derived from an EMBL/GenBank/DDBJ whole genome shotgun (WGS) entry which is preliminary data.</text>
</comment>
<keyword evidence="3" id="KW-1185">Reference proteome</keyword>
<gene>
    <name evidence="2" type="ORF">ALEPTO_LOCUS4486</name>
</gene>
<evidence type="ECO:0000313" key="3">
    <source>
        <dbReference type="Proteomes" id="UP000789508"/>
    </source>
</evidence>